<feature type="region of interest" description="Disordered" evidence="1">
    <location>
        <begin position="111"/>
        <end position="214"/>
    </location>
</feature>
<sequence>MFGKFSEQLKKSSKPINSLMAMNAKAMEDLSQNQTELFTGLLTDSVKFIESVTVQTEVKGVVAAGSEYAESMRDRFAMASKGAYSTLSHMQAELKDVMKTSLDEGVEAAKTPVAEAPKAPAAPKKATPKPAAKATPKPKAPAKPKAEPAAVKAEAPKPAPEKAVEAPVATPAPAAEAKPAEAPKPAAKKTTRTRKTTTTRKAPAKAAPSTKSES</sequence>
<feature type="compositionally biased region" description="Basic residues" evidence="1">
    <location>
        <begin position="186"/>
        <end position="198"/>
    </location>
</feature>
<organism evidence="3 4">
    <name type="scientific">Marisediminitalea aggregata</name>
    <dbReference type="NCBI Taxonomy" id="634436"/>
    <lineage>
        <taxon>Bacteria</taxon>
        <taxon>Pseudomonadati</taxon>
        <taxon>Pseudomonadota</taxon>
        <taxon>Gammaproteobacteria</taxon>
        <taxon>Alteromonadales</taxon>
        <taxon>Alteromonadaceae</taxon>
        <taxon>Marisediminitalea</taxon>
    </lineage>
</organism>
<reference evidence="4" key="1">
    <citation type="submission" date="2016-11" db="EMBL/GenBank/DDBJ databases">
        <authorList>
            <person name="Varghese N."/>
            <person name="Submissions S."/>
        </authorList>
    </citation>
    <scope>NUCLEOTIDE SEQUENCE [LARGE SCALE GENOMIC DNA]</scope>
    <source>
        <strain evidence="4">CGMCC 1.8995</strain>
    </source>
</reference>
<gene>
    <name evidence="3" type="ORF">SAMN05216361_3321</name>
</gene>
<name>A0A1M5NQC8_9ALTE</name>
<feature type="compositionally biased region" description="Low complexity" evidence="1">
    <location>
        <begin position="165"/>
        <end position="177"/>
    </location>
</feature>
<feature type="compositionally biased region" description="Low complexity" evidence="1">
    <location>
        <begin position="199"/>
        <end position="208"/>
    </location>
</feature>
<evidence type="ECO:0000259" key="2">
    <source>
        <dbReference type="Pfam" id="PF09361"/>
    </source>
</evidence>
<evidence type="ECO:0000256" key="1">
    <source>
        <dbReference type="SAM" id="MobiDB-lite"/>
    </source>
</evidence>
<feature type="compositionally biased region" description="Low complexity" evidence="1">
    <location>
        <begin position="111"/>
        <end position="137"/>
    </location>
</feature>
<dbReference type="STRING" id="634436.SAMN05216361_3321"/>
<dbReference type="InterPro" id="IPR018968">
    <property type="entry name" value="Phasin"/>
</dbReference>
<dbReference type="RefSeq" id="WP_073324274.1">
    <property type="nucleotide sequence ID" value="NZ_FQWD01000005.1"/>
</dbReference>
<dbReference type="Pfam" id="PF09361">
    <property type="entry name" value="Phasin_2"/>
    <property type="match status" value="1"/>
</dbReference>
<accession>A0A1M5NQC8</accession>
<evidence type="ECO:0000313" key="3">
    <source>
        <dbReference type="EMBL" id="SHG91766.1"/>
    </source>
</evidence>
<proteinExistence type="predicted"/>
<dbReference type="AlphaFoldDB" id="A0A1M5NQC8"/>
<dbReference type="EMBL" id="FQWD01000005">
    <property type="protein sequence ID" value="SHG91766.1"/>
    <property type="molecule type" value="Genomic_DNA"/>
</dbReference>
<feature type="domain" description="Phasin" evidence="2">
    <location>
        <begin position="4"/>
        <end position="100"/>
    </location>
</feature>
<keyword evidence="4" id="KW-1185">Reference proteome</keyword>
<dbReference type="OrthoDB" id="6335995at2"/>
<protein>
    <submittedName>
        <fullName evidence="3">Phasin family protein</fullName>
    </submittedName>
</protein>
<dbReference type="Proteomes" id="UP000184520">
    <property type="component" value="Unassembled WGS sequence"/>
</dbReference>
<evidence type="ECO:0000313" key="4">
    <source>
        <dbReference type="Proteomes" id="UP000184520"/>
    </source>
</evidence>